<accession>A0A5C1YBD3</accession>
<feature type="transmembrane region" description="Helical" evidence="2">
    <location>
        <begin position="87"/>
        <end position="108"/>
    </location>
</feature>
<keyword evidence="2" id="KW-1133">Transmembrane helix</keyword>
<dbReference type="InterPro" id="IPR016566">
    <property type="entry name" value="UCP010219"/>
</dbReference>
<dbReference type="KEGG" id="lyk:FLP23_09245"/>
<name>A0A5C1YBD3_9MICO</name>
<feature type="region of interest" description="Disordered" evidence="1">
    <location>
        <begin position="1"/>
        <end position="34"/>
    </location>
</feature>
<evidence type="ECO:0000256" key="2">
    <source>
        <dbReference type="SAM" id="Phobius"/>
    </source>
</evidence>
<gene>
    <name evidence="3" type="ORF">FLP23_09245</name>
</gene>
<dbReference type="OrthoDB" id="5244221at2"/>
<proteinExistence type="predicted"/>
<organism evidence="3 4">
    <name type="scientific">Protaetiibacter larvae</name>
    <dbReference type="NCBI Taxonomy" id="2592654"/>
    <lineage>
        <taxon>Bacteria</taxon>
        <taxon>Bacillati</taxon>
        <taxon>Actinomycetota</taxon>
        <taxon>Actinomycetes</taxon>
        <taxon>Micrococcales</taxon>
        <taxon>Microbacteriaceae</taxon>
        <taxon>Protaetiibacter</taxon>
    </lineage>
</organism>
<feature type="transmembrane region" description="Helical" evidence="2">
    <location>
        <begin position="222"/>
        <end position="240"/>
    </location>
</feature>
<dbReference type="PIRSF" id="PIRSF010219">
    <property type="entry name" value="UCP010219"/>
    <property type="match status" value="1"/>
</dbReference>
<dbReference type="EMBL" id="CP043504">
    <property type="protein sequence ID" value="QEO10177.1"/>
    <property type="molecule type" value="Genomic_DNA"/>
</dbReference>
<dbReference type="RefSeq" id="WP_149325594.1">
    <property type="nucleotide sequence ID" value="NZ_CP043504.1"/>
</dbReference>
<dbReference type="AlphaFoldDB" id="A0A5C1YBD3"/>
<keyword evidence="4" id="KW-1185">Reference proteome</keyword>
<feature type="transmembrane region" description="Helical" evidence="2">
    <location>
        <begin position="186"/>
        <end position="210"/>
    </location>
</feature>
<evidence type="ECO:0000313" key="3">
    <source>
        <dbReference type="EMBL" id="QEO10177.1"/>
    </source>
</evidence>
<keyword evidence="2" id="KW-0472">Membrane</keyword>
<keyword evidence="2" id="KW-0812">Transmembrane</keyword>
<feature type="transmembrane region" description="Helical" evidence="2">
    <location>
        <begin position="139"/>
        <end position="159"/>
    </location>
</feature>
<dbReference type="Proteomes" id="UP000322159">
    <property type="component" value="Chromosome"/>
</dbReference>
<evidence type="ECO:0000313" key="4">
    <source>
        <dbReference type="Proteomes" id="UP000322159"/>
    </source>
</evidence>
<sequence length="256" mass="26346">MVQGAESPGEGSQGAESPGEGSQDEQQPSFADAVAAAARRSGLGRVEPGQAPTAGALLAAIGGVRGLVESILPGLLFLVVFTITQQVLPSVLAPLAIAVVFIVVRALTRQPVTSAIAGALGIAVSAGLALLSGRAEDNFVPGLVINVVMVLVMVGSILAKRPLIGVVVGLLTGDAVWRADAAKYRVALIATILWVVLPALRLAVQLPLYLTEQAAALGATKLVMGVPLYAILLWVTWLLIRTAWSAPRGAEETREA</sequence>
<dbReference type="Pfam" id="PF11361">
    <property type="entry name" value="DUF3159"/>
    <property type="match status" value="1"/>
</dbReference>
<reference evidence="3 4" key="1">
    <citation type="submission" date="2019-09" db="EMBL/GenBank/DDBJ databases">
        <title>Genome sequencing of strain KACC 19322.</title>
        <authorList>
            <person name="Heo J."/>
            <person name="Kim S.-J."/>
            <person name="Kim J.-S."/>
            <person name="Hong S.-B."/>
            <person name="Kwon S.-W."/>
        </authorList>
    </citation>
    <scope>NUCLEOTIDE SEQUENCE [LARGE SCALE GENOMIC DNA]</scope>
    <source>
        <strain evidence="3 4">KACC 19322</strain>
    </source>
</reference>
<feature type="transmembrane region" description="Helical" evidence="2">
    <location>
        <begin position="115"/>
        <end position="133"/>
    </location>
</feature>
<evidence type="ECO:0000256" key="1">
    <source>
        <dbReference type="SAM" id="MobiDB-lite"/>
    </source>
</evidence>
<protein>
    <submittedName>
        <fullName evidence="3">DUF3159 domain-containing protein</fullName>
    </submittedName>
</protein>